<dbReference type="AlphaFoldDB" id="A0A9P6FWH2"/>
<proteinExistence type="predicted"/>
<evidence type="ECO:0000313" key="3">
    <source>
        <dbReference type="Proteomes" id="UP000780801"/>
    </source>
</evidence>
<protein>
    <submittedName>
        <fullName evidence="2">Uncharacterized protein</fullName>
    </submittedName>
</protein>
<dbReference type="Proteomes" id="UP000780801">
    <property type="component" value="Unassembled WGS sequence"/>
</dbReference>
<keyword evidence="3" id="KW-1185">Reference proteome</keyword>
<gene>
    <name evidence="2" type="ORF">BGW38_010451</name>
</gene>
<sequence length="126" mass="12719">MAAALDLQSLEQYCETLYNPSSQASRLQVETLLNYHFPTFSLSTGSSSTNPTAAVTGGGGGGVGTALSSGASRGGTGIGGGGDVDDDLDGTTTSAPHSPSVNSPLDSALFCRSLLENTKNPYALMQ</sequence>
<feature type="compositionally biased region" description="Gly residues" evidence="1">
    <location>
        <begin position="72"/>
        <end position="82"/>
    </location>
</feature>
<feature type="region of interest" description="Disordered" evidence="1">
    <location>
        <begin position="43"/>
        <end position="102"/>
    </location>
</feature>
<dbReference type="OrthoDB" id="2419156at2759"/>
<evidence type="ECO:0000313" key="2">
    <source>
        <dbReference type="EMBL" id="KAF9582997.1"/>
    </source>
</evidence>
<feature type="non-terminal residue" evidence="2">
    <location>
        <position position="126"/>
    </location>
</feature>
<organism evidence="2 3">
    <name type="scientific">Lunasporangiospora selenospora</name>
    <dbReference type="NCBI Taxonomy" id="979761"/>
    <lineage>
        <taxon>Eukaryota</taxon>
        <taxon>Fungi</taxon>
        <taxon>Fungi incertae sedis</taxon>
        <taxon>Mucoromycota</taxon>
        <taxon>Mortierellomycotina</taxon>
        <taxon>Mortierellomycetes</taxon>
        <taxon>Mortierellales</taxon>
        <taxon>Mortierellaceae</taxon>
        <taxon>Lunasporangiospora</taxon>
    </lineage>
</organism>
<accession>A0A9P6FWH2</accession>
<evidence type="ECO:0000256" key="1">
    <source>
        <dbReference type="SAM" id="MobiDB-lite"/>
    </source>
</evidence>
<name>A0A9P6FWH2_9FUNG</name>
<comment type="caution">
    <text evidence="2">The sequence shown here is derived from an EMBL/GenBank/DDBJ whole genome shotgun (WGS) entry which is preliminary data.</text>
</comment>
<dbReference type="EMBL" id="JAABOA010000847">
    <property type="protein sequence ID" value="KAF9582997.1"/>
    <property type="molecule type" value="Genomic_DNA"/>
</dbReference>
<reference evidence="2" key="1">
    <citation type="journal article" date="2020" name="Fungal Divers.">
        <title>Resolving the Mortierellaceae phylogeny through synthesis of multi-gene phylogenetics and phylogenomics.</title>
        <authorList>
            <person name="Vandepol N."/>
            <person name="Liber J."/>
            <person name="Desiro A."/>
            <person name="Na H."/>
            <person name="Kennedy M."/>
            <person name="Barry K."/>
            <person name="Grigoriev I.V."/>
            <person name="Miller A.N."/>
            <person name="O'Donnell K."/>
            <person name="Stajich J.E."/>
            <person name="Bonito G."/>
        </authorList>
    </citation>
    <scope>NUCLEOTIDE SEQUENCE</scope>
    <source>
        <strain evidence="2">KOD1015</strain>
    </source>
</reference>